<protein>
    <submittedName>
        <fullName evidence="2">Uncharacterized protein</fullName>
    </submittedName>
</protein>
<name>A0A3L8RYU6_CHLGU</name>
<feature type="compositionally biased region" description="Acidic residues" evidence="1">
    <location>
        <begin position="108"/>
        <end position="118"/>
    </location>
</feature>
<dbReference type="Proteomes" id="UP000276834">
    <property type="component" value="Unassembled WGS sequence"/>
</dbReference>
<dbReference type="EMBL" id="QUSF01000134">
    <property type="protein sequence ID" value="RLV89973.1"/>
    <property type="molecule type" value="Genomic_DNA"/>
</dbReference>
<keyword evidence="3" id="KW-1185">Reference proteome</keyword>
<dbReference type="AlphaFoldDB" id="A0A3L8RYU6"/>
<reference evidence="2 3" key="1">
    <citation type="journal article" date="2018" name="Proc. R. Soc. B">
        <title>A non-coding region near Follistatin controls head colour polymorphism in the Gouldian finch.</title>
        <authorList>
            <person name="Toomey M.B."/>
            <person name="Marques C.I."/>
            <person name="Andrade P."/>
            <person name="Araujo P.M."/>
            <person name="Sabatino S."/>
            <person name="Gazda M.A."/>
            <person name="Afonso S."/>
            <person name="Lopes R.J."/>
            <person name="Corbo J.C."/>
            <person name="Carneiro M."/>
        </authorList>
    </citation>
    <scope>NUCLEOTIDE SEQUENCE [LARGE SCALE GENOMIC DNA]</scope>
    <source>
        <strain evidence="2">Red01</strain>
        <tissue evidence="2">Muscle</tissue>
    </source>
</reference>
<evidence type="ECO:0000256" key="1">
    <source>
        <dbReference type="SAM" id="MobiDB-lite"/>
    </source>
</evidence>
<comment type="caution">
    <text evidence="2">The sequence shown here is derived from an EMBL/GenBank/DDBJ whole genome shotgun (WGS) entry which is preliminary data.</text>
</comment>
<proteinExistence type="predicted"/>
<evidence type="ECO:0000313" key="2">
    <source>
        <dbReference type="EMBL" id="RLV89973.1"/>
    </source>
</evidence>
<accession>A0A3L8RYU6</accession>
<feature type="region of interest" description="Disordered" evidence="1">
    <location>
        <begin position="105"/>
        <end position="127"/>
    </location>
</feature>
<organism evidence="2 3">
    <name type="scientific">Chloebia gouldiae</name>
    <name type="common">Gouldian finch</name>
    <name type="synonym">Erythrura gouldiae</name>
    <dbReference type="NCBI Taxonomy" id="44316"/>
    <lineage>
        <taxon>Eukaryota</taxon>
        <taxon>Metazoa</taxon>
        <taxon>Chordata</taxon>
        <taxon>Craniata</taxon>
        <taxon>Vertebrata</taxon>
        <taxon>Euteleostomi</taxon>
        <taxon>Archelosauria</taxon>
        <taxon>Archosauria</taxon>
        <taxon>Dinosauria</taxon>
        <taxon>Saurischia</taxon>
        <taxon>Theropoda</taxon>
        <taxon>Coelurosauria</taxon>
        <taxon>Aves</taxon>
        <taxon>Neognathae</taxon>
        <taxon>Neoaves</taxon>
        <taxon>Telluraves</taxon>
        <taxon>Australaves</taxon>
        <taxon>Passeriformes</taxon>
        <taxon>Passeroidea</taxon>
        <taxon>Passeridae</taxon>
        <taxon>Chloebia</taxon>
    </lineage>
</organism>
<sequence>MGGVRKAKIFQAGQAPRAGEPQEHPLVPPWLAKPLGAPALSHHPHGQAGNLLGWRWGWSRDISVTSPLDTSRLSPWLKFGMEFPFLDSSVAFPREWGLRQTGNMCWDGDGDGDGDGGEDGAGTSRSPHPWTLQMVSMAEVWDGIPIPGLFCFIPKGMEVEASGEHVRGWRWRWRLCRGLKFGMEFPFLDSPKGRVEGAFVRLCRAHQCLIHPPPGY</sequence>
<evidence type="ECO:0000313" key="3">
    <source>
        <dbReference type="Proteomes" id="UP000276834"/>
    </source>
</evidence>
<gene>
    <name evidence="2" type="ORF">DV515_00014608</name>
</gene>